<evidence type="ECO:0000256" key="3">
    <source>
        <dbReference type="ARBA" id="ARBA00011977"/>
    </source>
</evidence>
<dbReference type="AlphaFoldDB" id="A0A7C5R7P0"/>
<evidence type="ECO:0000256" key="5">
    <source>
        <dbReference type="ARBA" id="ARBA00022679"/>
    </source>
</evidence>
<dbReference type="SUPFAM" id="SSF53335">
    <property type="entry name" value="S-adenosyl-L-methionine-dependent methyltransferases"/>
    <property type="match status" value="1"/>
</dbReference>
<dbReference type="PROSITE" id="PS51625">
    <property type="entry name" value="SAM_MT_TRMB"/>
    <property type="match status" value="1"/>
</dbReference>
<dbReference type="InterPro" id="IPR003358">
    <property type="entry name" value="tRNA_(Gua-N-7)_MeTrfase_Trmb"/>
</dbReference>
<evidence type="ECO:0000256" key="2">
    <source>
        <dbReference type="ARBA" id="ARBA00003015"/>
    </source>
</evidence>
<dbReference type="Proteomes" id="UP000885830">
    <property type="component" value="Unassembled WGS sequence"/>
</dbReference>
<dbReference type="GO" id="GO:0008176">
    <property type="term" value="F:tRNA (guanine(46)-N7)-methyltransferase activity"/>
    <property type="evidence" value="ECO:0007669"/>
    <property type="project" value="UniProtKB-EC"/>
</dbReference>
<dbReference type="Gene3D" id="3.40.50.150">
    <property type="entry name" value="Vaccinia Virus protein VP39"/>
    <property type="match status" value="1"/>
</dbReference>
<name>A0A7C5R7P0_9PROT</name>
<keyword evidence="5 8" id="KW-0808">Transferase</keyword>
<reference evidence="8" key="1">
    <citation type="journal article" date="2020" name="mSystems">
        <title>Genome- and Community-Level Interaction Insights into Carbon Utilization and Element Cycling Functions of Hydrothermarchaeota in Hydrothermal Sediment.</title>
        <authorList>
            <person name="Zhou Z."/>
            <person name="Liu Y."/>
            <person name="Xu W."/>
            <person name="Pan J."/>
            <person name="Luo Z.H."/>
            <person name="Li M."/>
        </authorList>
    </citation>
    <scope>NUCLEOTIDE SEQUENCE [LARGE SCALE GENOMIC DNA]</scope>
    <source>
        <strain evidence="8">HyVt-485</strain>
    </source>
</reference>
<evidence type="ECO:0000256" key="4">
    <source>
        <dbReference type="ARBA" id="ARBA00022603"/>
    </source>
</evidence>
<dbReference type="EC" id="2.1.1.33" evidence="3"/>
<feature type="non-terminal residue" evidence="8">
    <location>
        <position position="1"/>
    </location>
</feature>
<evidence type="ECO:0000313" key="8">
    <source>
        <dbReference type="EMBL" id="HHL43327.1"/>
    </source>
</evidence>
<dbReference type="InterPro" id="IPR029063">
    <property type="entry name" value="SAM-dependent_MTases_sf"/>
</dbReference>
<evidence type="ECO:0000256" key="7">
    <source>
        <dbReference type="ARBA" id="ARBA00022694"/>
    </source>
</evidence>
<evidence type="ECO:0000256" key="1">
    <source>
        <dbReference type="ARBA" id="ARBA00000142"/>
    </source>
</evidence>
<proteinExistence type="predicted"/>
<gene>
    <name evidence="8" type="primary">trmB</name>
    <name evidence="8" type="ORF">ENJ42_06915</name>
</gene>
<keyword evidence="7" id="KW-0819">tRNA processing</keyword>
<comment type="catalytic activity">
    <reaction evidence="1">
        <text>guanosine(46) in tRNA + S-adenosyl-L-methionine = N(7)-methylguanosine(46) in tRNA + S-adenosyl-L-homocysteine</text>
        <dbReference type="Rhea" id="RHEA:42708"/>
        <dbReference type="Rhea" id="RHEA-COMP:10188"/>
        <dbReference type="Rhea" id="RHEA-COMP:10189"/>
        <dbReference type="ChEBI" id="CHEBI:57856"/>
        <dbReference type="ChEBI" id="CHEBI:59789"/>
        <dbReference type="ChEBI" id="CHEBI:74269"/>
        <dbReference type="ChEBI" id="CHEBI:74480"/>
        <dbReference type="EC" id="2.1.1.33"/>
    </reaction>
</comment>
<dbReference type="GO" id="GO:0043527">
    <property type="term" value="C:tRNA methyltransferase complex"/>
    <property type="evidence" value="ECO:0007669"/>
    <property type="project" value="TreeGrafter"/>
</dbReference>
<accession>A0A7C5R7P0</accession>
<keyword evidence="4 8" id="KW-0489">Methyltransferase</keyword>
<dbReference type="PANTHER" id="PTHR23417">
    <property type="entry name" value="3-DEOXY-D-MANNO-OCTULOSONIC-ACID TRANSFERASE/TRNA GUANINE-N 7 - -METHYLTRANSFERASE"/>
    <property type="match status" value="1"/>
</dbReference>
<sequence length="130" mass="15201">DLSNIRLYHGDVWDILPIIPDGCVRTVHILYPDPWPKSRHFKRRLVQEDLIAQIYRVLEPGAEFRFASDIPSYVDWALVRILAHGGFDWGAESCEGWLKPYPNWPGTRYEAKALREGRTPHYLSFIKQKP</sequence>
<keyword evidence="6" id="KW-0949">S-adenosyl-L-methionine</keyword>
<comment type="caution">
    <text evidence="8">The sequence shown here is derived from an EMBL/GenBank/DDBJ whole genome shotgun (WGS) entry which is preliminary data.</text>
</comment>
<comment type="function">
    <text evidence="2">Catalyzes the formation of N(7)-methylguanine at position 46 (m7G46) in tRNA.</text>
</comment>
<evidence type="ECO:0000256" key="6">
    <source>
        <dbReference type="ARBA" id="ARBA00022691"/>
    </source>
</evidence>
<dbReference type="Pfam" id="PF02390">
    <property type="entry name" value="Methyltransf_4"/>
    <property type="match status" value="1"/>
</dbReference>
<organism evidence="8">
    <name type="scientific">Hellea balneolensis</name>
    <dbReference type="NCBI Taxonomy" id="287478"/>
    <lineage>
        <taxon>Bacteria</taxon>
        <taxon>Pseudomonadati</taxon>
        <taxon>Pseudomonadota</taxon>
        <taxon>Alphaproteobacteria</taxon>
        <taxon>Maricaulales</taxon>
        <taxon>Robiginitomaculaceae</taxon>
        <taxon>Hellea</taxon>
    </lineage>
</organism>
<protein>
    <recommendedName>
        <fullName evidence="3">tRNA (guanine(46)-N(7))-methyltransferase</fullName>
        <ecNumber evidence="3">2.1.1.33</ecNumber>
    </recommendedName>
</protein>
<dbReference type="PANTHER" id="PTHR23417:SF14">
    <property type="entry name" value="PENTACOTRIPEPTIDE-REPEAT REGION OF PRORP DOMAIN-CONTAINING PROTEIN"/>
    <property type="match status" value="1"/>
</dbReference>
<dbReference type="EMBL" id="DRMJ01000358">
    <property type="protein sequence ID" value="HHL43327.1"/>
    <property type="molecule type" value="Genomic_DNA"/>
</dbReference>